<dbReference type="EMBL" id="GBXI01010798">
    <property type="protein sequence ID" value="JAD03494.1"/>
    <property type="molecule type" value="Transcribed_RNA"/>
</dbReference>
<protein>
    <submittedName>
        <fullName evidence="1">Uncharacterized protein</fullName>
    </submittedName>
</protein>
<reference evidence="1" key="1">
    <citation type="submission" date="2014-11" db="EMBL/GenBank/DDBJ databases">
        <authorList>
            <person name="Geib S."/>
        </authorList>
    </citation>
    <scope>NUCLEOTIDE SEQUENCE</scope>
</reference>
<accession>A0A0A1WWQ1</accession>
<sequence>MDLIDPDYANAYIDNIVSYHIGDAAVTGKVLAVADDIKLLERSMHDWLEDDRKKLPLFKSNLFVQYRPVPNRLVHKILHESETVPMSSSQDPRVSSKDVFVRDGIKMCQAMVVTRNDNINVLISELTKVNVNVSERIRGTYEQPMDLDKDARTEPKDNPWILVQYSHSVRDCVYAIMSYDDTTKLENNAYPGLQTYLSIGNQIYQAIILHKSCNRNEVTEAMNNIAASCLVSIYPHWNDVEYRNSEIEKHERLDIYSKDCLESIEIFDADVKKCEQVNEVITQEAASINRLFKYIEQTETQMVDVLHKAKQINERKQHDCFKL</sequence>
<organism evidence="1">
    <name type="scientific">Zeugodacus cucurbitae</name>
    <name type="common">Melon fruit fly</name>
    <name type="synonym">Bactrocera cucurbitae</name>
    <dbReference type="NCBI Taxonomy" id="28588"/>
    <lineage>
        <taxon>Eukaryota</taxon>
        <taxon>Metazoa</taxon>
        <taxon>Ecdysozoa</taxon>
        <taxon>Arthropoda</taxon>
        <taxon>Hexapoda</taxon>
        <taxon>Insecta</taxon>
        <taxon>Pterygota</taxon>
        <taxon>Neoptera</taxon>
        <taxon>Endopterygota</taxon>
        <taxon>Diptera</taxon>
        <taxon>Brachycera</taxon>
        <taxon>Muscomorpha</taxon>
        <taxon>Tephritoidea</taxon>
        <taxon>Tephritidae</taxon>
        <taxon>Zeugodacus</taxon>
        <taxon>Zeugodacus</taxon>
    </lineage>
</organism>
<evidence type="ECO:0000313" key="1">
    <source>
        <dbReference type="EMBL" id="JAD03494.1"/>
    </source>
</evidence>
<reference evidence="1" key="2">
    <citation type="journal article" date="2015" name="Gigascience">
        <title>Reconstructing a comprehensive transcriptome assembly of a white-pupal translocated strain of the pest fruit fly Bactrocera cucurbitae.</title>
        <authorList>
            <person name="Sim S.B."/>
            <person name="Calla B."/>
            <person name="Hall B."/>
            <person name="DeRego T."/>
            <person name="Geib S.M."/>
        </authorList>
    </citation>
    <scope>NUCLEOTIDE SEQUENCE</scope>
</reference>
<dbReference type="AlphaFoldDB" id="A0A0A1WWQ1"/>
<gene>
    <name evidence="1" type="ORF">g.9902</name>
</gene>
<proteinExistence type="predicted"/>
<name>A0A0A1WWQ1_ZEUCU</name>